<proteinExistence type="predicted"/>
<dbReference type="SMART" id="SM00345">
    <property type="entry name" value="HTH_GNTR"/>
    <property type="match status" value="1"/>
</dbReference>
<dbReference type="PANTHER" id="PTHR43537">
    <property type="entry name" value="TRANSCRIPTIONAL REGULATOR, GNTR FAMILY"/>
    <property type="match status" value="1"/>
</dbReference>
<dbReference type="InterPro" id="IPR008920">
    <property type="entry name" value="TF_FadR/GntR_C"/>
</dbReference>
<evidence type="ECO:0000259" key="4">
    <source>
        <dbReference type="PROSITE" id="PS50949"/>
    </source>
</evidence>
<dbReference type="AlphaFoldDB" id="A0A0W8FQH5"/>
<gene>
    <name evidence="5" type="ORF">ASZ90_007338</name>
</gene>
<evidence type="ECO:0000313" key="5">
    <source>
        <dbReference type="EMBL" id="KUG22878.1"/>
    </source>
</evidence>
<comment type="caution">
    <text evidence="5">The sequence shown here is derived from an EMBL/GenBank/DDBJ whole genome shotgun (WGS) entry which is preliminary data.</text>
</comment>
<reference evidence="5" key="1">
    <citation type="journal article" date="2015" name="Proc. Natl. Acad. Sci. U.S.A.">
        <title>Networks of energetic and metabolic interactions define dynamics in microbial communities.</title>
        <authorList>
            <person name="Embree M."/>
            <person name="Liu J.K."/>
            <person name="Al-Bassam M.M."/>
            <person name="Zengler K."/>
        </authorList>
    </citation>
    <scope>NUCLEOTIDE SEQUENCE</scope>
</reference>
<name>A0A0W8FQH5_9ZZZZ</name>
<dbReference type="Gene3D" id="1.20.120.530">
    <property type="entry name" value="GntR ligand-binding domain-like"/>
    <property type="match status" value="1"/>
</dbReference>
<dbReference type="InterPro" id="IPR011711">
    <property type="entry name" value="GntR_C"/>
</dbReference>
<dbReference type="InterPro" id="IPR000524">
    <property type="entry name" value="Tscrpt_reg_HTH_GntR"/>
</dbReference>
<organism evidence="5">
    <name type="scientific">hydrocarbon metagenome</name>
    <dbReference type="NCBI Taxonomy" id="938273"/>
    <lineage>
        <taxon>unclassified sequences</taxon>
        <taxon>metagenomes</taxon>
        <taxon>ecological metagenomes</taxon>
    </lineage>
</organism>
<dbReference type="GO" id="GO:0003700">
    <property type="term" value="F:DNA-binding transcription factor activity"/>
    <property type="evidence" value="ECO:0007669"/>
    <property type="project" value="InterPro"/>
</dbReference>
<dbReference type="GO" id="GO:0003677">
    <property type="term" value="F:DNA binding"/>
    <property type="evidence" value="ECO:0007669"/>
    <property type="project" value="UniProtKB-KW"/>
</dbReference>
<evidence type="ECO:0000256" key="1">
    <source>
        <dbReference type="ARBA" id="ARBA00023015"/>
    </source>
</evidence>
<feature type="domain" description="HTH gntR-type" evidence="4">
    <location>
        <begin position="9"/>
        <end position="76"/>
    </location>
</feature>
<dbReference type="SUPFAM" id="SSF48008">
    <property type="entry name" value="GntR ligand-binding domain-like"/>
    <property type="match status" value="1"/>
</dbReference>
<dbReference type="PROSITE" id="PS50949">
    <property type="entry name" value="HTH_GNTR"/>
    <property type="match status" value="1"/>
</dbReference>
<sequence length="223" mass="25551">MAIEFKASKGLTEQIAEYLESRIIHLELKPGERLYEIKLASEMGVSRAPLREALRILEMSGLVEFMPRRGVRVSELSEETVLAITDVIKEVFCLAATRVVENGDMEDYEKIRIAGKALEEYSESEDVSGYLNATLQFAKLSCRATKNPLLEKVVLFLWPLTSRIQYASLLFQKKNLKKNVRYFQMVQKYYLDGKSDMAAKVIRELVENETLNAIKFIRKKGQS</sequence>
<keyword evidence="3" id="KW-0804">Transcription</keyword>
<keyword evidence="1" id="KW-0805">Transcription regulation</keyword>
<dbReference type="InterPro" id="IPR036390">
    <property type="entry name" value="WH_DNA-bd_sf"/>
</dbReference>
<dbReference type="CDD" id="cd07377">
    <property type="entry name" value="WHTH_GntR"/>
    <property type="match status" value="1"/>
</dbReference>
<accession>A0A0W8FQH5</accession>
<dbReference type="PANTHER" id="PTHR43537:SF24">
    <property type="entry name" value="GLUCONATE OPERON TRANSCRIPTIONAL REPRESSOR"/>
    <property type="match status" value="1"/>
</dbReference>
<dbReference type="Pfam" id="PF07729">
    <property type="entry name" value="FCD"/>
    <property type="match status" value="1"/>
</dbReference>
<dbReference type="SUPFAM" id="SSF46785">
    <property type="entry name" value="Winged helix' DNA-binding domain"/>
    <property type="match status" value="1"/>
</dbReference>
<evidence type="ECO:0000256" key="3">
    <source>
        <dbReference type="ARBA" id="ARBA00023163"/>
    </source>
</evidence>
<dbReference type="InterPro" id="IPR036388">
    <property type="entry name" value="WH-like_DNA-bd_sf"/>
</dbReference>
<dbReference type="EMBL" id="LNQE01000935">
    <property type="protein sequence ID" value="KUG22878.1"/>
    <property type="molecule type" value="Genomic_DNA"/>
</dbReference>
<dbReference type="Pfam" id="PF00392">
    <property type="entry name" value="GntR"/>
    <property type="match status" value="1"/>
</dbReference>
<dbReference type="Gene3D" id="1.10.10.10">
    <property type="entry name" value="Winged helix-like DNA-binding domain superfamily/Winged helix DNA-binding domain"/>
    <property type="match status" value="1"/>
</dbReference>
<protein>
    <submittedName>
        <fullName evidence="5">Transcriptional regulator, gntr family</fullName>
    </submittedName>
</protein>
<keyword evidence="2" id="KW-0238">DNA-binding</keyword>
<evidence type="ECO:0000256" key="2">
    <source>
        <dbReference type="ARBA" id="ARBA00023125"/>
    </source>
</evidence>